<feature type="transmembrane region" description="Helical" evidence="1">
    <location>
        <begin position="226"/>
        <end position="246"/>
    </location>
</feature>
<reference evidence="4" key="1">
    <citation type="submission" date="2016-10" db="EMBL/GenBank/DDBJ databases">
        <authorList>
            <person name="Varghese N."/>
            <person name="Submissions S."/>
        </authorList>
    </citation>
    <scope>NUCLEOTIDE SEQUENCE [LARGE SCALE GENOMIC DNA]</scope>
    <source>
        <strain evidence="4">DSM 22127</strain>
    </source>
</reference>
<evidence type="ECO:0000313" key="3">
    <source>
        <dbReference type="EMBL" id="SDT05027.1"/>
    </source>
</evidence>
<dbReference type="Proteomes" id="UP000198859">
    <property type="component" value="Chromosome I"/>
</dbReference>
<feature type="transmembrane region" description="Helical" evidence="1">
    <location>
        <begin position="361"/>
        <end position="386"/>
    </location>
</feature>
<name>A0A1H1X6W4_9ACTN</name>
<dbReference type="AlphaFoldDB" id="A0A1H1X6W4"/>
<feature type="transmembrane region" description="Helical" evidence="1">
    <location>
        <begin position="331"/>
        <end position="349"/>
    </location>
</feature>
<feature type="transmembrane region" description="Helical" evidence="1">
    <location>
        <begin position="398"/>
        <end position="419"/>
    </location>
</feature>
<evidence type="ECO:0000313" key="4">
    <source>
        <dbReference type="Proteomes" id="UP000198859"/>
    </source>
</evidence>
<keyword evidence="1" id="KW-0812">Transmembrane</keyword>
<feature type="transmembrane region" description="Helical" evidence="1">
    <location>
        <begin position="174"/>
        <end position="193"/>
    </location>
</feature>
<evidence type="ECO:0000256" key="1">
    <source>
        <dbReference type="SAM" id="Phobius"/>
    </source>
</evidence>
<organism evidence="3 4">
    <name type="scientific">Nocardioides scoriae</name>
    <dbReference type="NCBI Taxonomy" id="642780"/>
    <lineage>
        <taxon>Bacteria</taxon>
        <taxon>Bacillati</taxon>
        <taxon>Actinomycetota</taxon>
        <taxon>Actinomycetes</taxon>
        <taxon>Propionibacteriales</taxon>
        <taxon>Nocardioidaceae</taxon>
        <taxon>Nocardioides</taxon>
    </lineage>
</organism>
<keyword evidence="1" id="KW-1133">Transmembrane helix</keyword>
<dbReference type="EMBL" id="LT629757">
    <property type="protein sequence ID" value="SDT05027.1"/>
    <property type="molecule type" value="Genomic_DNA"/>
</dbReference>
<dbReference type="InterPro" id="IPR009827">
    <property type="entry name" value="MatC_N"/>
</dbReference>
<protein>
    <submittedName>
        <fullName evidence="3">Na+/H+ antiporter NhaD</fullName>
    </submittedName>
</protein>
<dbReference type="STRING" id="642780.SAMN04488570_3393"/>
<accession>A0A1H1X6W4</accession>
<sequence length="424" mass="43205">MSAAVLSIVVLAVIFVVATSRSVNMGVLALTAAFAVGLGAAGMSQADVLAGFPADIFLILVGLTFMFGFAQHNGTIDWIVAAGMRLVRGRVAAAPWIFFVLTAALISVGALFAVAIVAPLAIPFARRYAIDQLMMGLMVVHGALAGAFSPISVYGSFIAGYLRGQDLPISPLPLFLGPFAFNLVIGVLVYVFLGGRELLGRRVDTEALASGDQPGDGAPASGPQRLGAYQALTLAGLLLLAVLSVATDLDTGVVALSIGALFALLAPADSKRALDGVSWSVMLLICGILTYINVLETAGAVDYVSEAITSIGAPLLAVLLLCYLAGVTSAVASSLGIIGVAVALAVPFLEQGSVSPIAFTVALAVAATVVDVSPFSTNGALVLANVPEVDRDAMYRRMLGYAGVVVVAGPGLAWLTFLAPASLA</sequence>
<feature type="transmembrane region" description="Helical" evidence="1">
    <location>
        <begin position="96"/>
        <end position="122"/>
    </location>
</feature>
<gene>
    <name evidence="3" type="ORF">SAMN04488570_3393</name>
</gene>
<feature type="domain" description="Dicarboxylate carrier MatC N-terminal" evidence="2">
    <location>
        <begin position="1"/>
        <end position="147"/>
    </location>
</feature>
<keyword evidence="4" id="KW-1185">Reference proteome</keyword>
<dbReference type="Pfam" id="PF07158">
    <property type="entry name" value="MatC_N"/>
    <property type="match status" value="1"/>
</dbReference>
<feature type="transmembrane region" description="Helical" evidence="1">
    <location>
        <begin position="276"/>
        <end position="295"/>
    </location>
</feature>
<evidence type="ECO:0000259" key="2">
    <source>
        <dbReference type="Pfam" id="PF07158"/>
    </source>
</evidence>
<dbReference type="OrthoDB" id="8738207at2"/>
<feature type="transmembrane region" description="Helical" evidence="1">
    <location>
        <begin position="134"/>
        <end position="162"/>
    </location>
</feature>
<feature type="transmembrane region" description="Helical" evidence="1">
    <location>
        <begin position="56"/>
        <end position="76"/>
    </location>
</feature>
<proteinExistence type="predicted"/>
<keyword evidence="1" id="KW-0472">Membrane</keyword>
<feature type="transmembrane region" description="Helical" evidence="1">
    <location>
        <begin position="28"/>
        <end position="49"/>
    </location>
</feature>
<dbReference type="RefSeq" id="WP_091732111.1">
    <property type="nucleotide sequence ID" value="NZ_LT629757.1"/>
</dbReference>